<dbReference type="EMBL" id="JAVDXT010000001">
    <property type="protein sequence ID" value="MDR7375979.1"/>
    <property type="molecule type" value="Genomic_DNA"/>
</dbReference>
<dbReference type="RefSeq" id="WP_310370590.1">
    <property type="nucleotide sequence ID" value="NZ_JAVDXT010000001.1"/>
</dbReference>
<dbReference type="Proteomes" id="UP001180487">
    <property type="component" value="Unassembled WGS sequence"/>
</dbReference>
<proteinExistence type="predicted"/>
<comment type="caution">
    <text evidence="1">The sequence shown here is derived from an EMBL/GenBank/DDBJ whole genome shotgun (WGS) entry which is preliminary data.</text>
</comment>
<reference evidence="1 2" key="1">
    <citation type="submission" date="2023-07" db="EMBL/GenBank/DDBJ databases">
        <title>Sorghum-associated microbial communities from plants grown in Nebraska, USA.</title>
        <authorList>
            <person name="Schachtman D."/>
        </authorList>
    </citation>
    <scope>NUCLEOTIDE SEQUENCE [LARGE SCALE GENOMIC DNA]</scope>
    <source>
        <strain evidence="1 2">BE313</strain>
    </source>
</reference>
<gene>
    <name evidence="1" type="ORF">J2X19_000637</name>
</gene>
<evidence type="ECO:0000313" key="2">
    <source>
        <dbReference type="Proteomes" id="UP001180487"/>
    </source>
</evidence>
<keyword evidence="2" id="KW-1185">Reference proteome</keyword>
<name>A0ABU2C3U6_9BURK</name>
<accession>A0ABU2C3U6</accession>
<evidence type="ECO:0000313" key="1">
    <source>
        <dbReference type="EMBL" id="MDR7375979.1"/>
    </source>
</evidence>
<sequence length="97" mass="10198">MQVAERFGAKVSVALPGRGLFLLVAVEPGGLDALVQGVGGRIVARLDACRALVVMGLASYMGLRGSRVLRFIGPVSIDQQRFSTVMAAYQTPPPLVS</sequence>
<protein>
    <submittedName>
        <fullName evidence="1">Uncharacterized protein</fullName>
    </submittedName>
</protein>
<organism evidence="1 2">
    <name type="scientific">Rhodoferax ferrireducens</name>
    <dbReference type="NCBI Taxonomy" id="192843"/>
    <lineage>
        <taxon>Bacteria</taxon>
        <taxon>Pseudomonadati</taxon>
        <taxon>Pseudomonadota</taxon>
        <taxon>Betaproteobacteria</taxon>
        <taxon>Burkholderiales</taxon>
        <taxon>Comamonadaceae</taxon>
        <taxon>Rhodoferax</taxon>
    </lineage>
</organism>